<reference evidence="1 2" key="1">
    <citation type="submission" date="2022-05" db="EMBL/GenBank/DDBJ databases">
        <authorList>
            <consortium name="Genoscope - CEA"/>
            <person name="William W."/>
        </authorList>
    </citation>
    <scope>NUCLEOTIDE SEQUENCE [LARGE SCALE GENOMIC DNA]</scope>
</reference>
<sequence length="636" mass="70848">MMHIIYPHTWENIHSNQVSYLLRYNGEKEWTLPTYLPRDTYRTVEDLISGMVTGLESAFPDIYIKSGKKIKCLGGKECFYIHEKVKYYFELYLPTGFQAMLPKNLARALGPTSVQLNKNQSVTLTATTTTIRRNDELVWGMLSKHSFQTMYVYSDLIESLVVGDVQANLLRMILPRGQSGEIVADEIKRPTYHRLRTSIFSSVEMNIRSDTGQLISLASGKGDISIYGGTHPCGQGGNGLGGMFRSLFRTATPLLKTAAKKVGKRLLSTGLDTGVQIAQDVMNGQSLKKAAKTRAKAAGKQFFTEAFRDMTQQQGRGKTLLNFTDQAKKSYLTKALYYKDTAGHMDEVNNTTDRNLGLKKRGSFTTGDAEVGMVGVPLCDVFNLDKLLLDGLEIKIKIDLNSTEFSLMGGEDANDCKLQIVSSTLRVRTVHVADSTKLDHVNTMTGQRALPAIYTLTRTPTHARIITRGVLNHTETDLFKGLIPQCIIFGMMRNDAYNGNLGRNPFNFQLFDLNAVRLTVNGEEMPYSGIDLIGGKKIDGYNTLFSGSGDMNCGHGIDIDREEWEQGYSLFRLDTTPAGSGHPDHLIPNRSGNVNLYLKFGTDTHAVLNLIVYAEFQNQLEIDRNRRVVYDLSQGA</sequence>
<dbReference type="EMBL" id="CALNXK010000071">
    <property type="protein sequence ID" value="CAH3143403.1"/>
    <property type="molecule type" value="Genomic_DNA"/>
</dbReference>
<evidence type="ECO:0000313" key="2">
    <source>
        <dbReference type="Proteomes" id="UP001159405"/>
    </source>
</evidence>
<keyword evidence="2" id="KW-1185">Reference proteome</keyword>
<protein>
    <submittedName>
        <fullName evidence="1">Uncharacterized protein</fullName>
    </submittedName>
</protein>
<accession>A0ABN8PGP7</accession>
<comment type="caution">
    <text evidence="1">The sequence shown here is derived from an EMBL/GenBank/DDBJ whole genome shotgun (WGS) entry which is preliminary data.</text>
</comment>
<dbReference type="Proteomes" id="UP001159405">
    <property type="component" value="Unassembled WGS sequence"/>
</dbReference>
<gene>
    <name evidence="1" type="ORF">PLOB_00043533</name>
</gene>
<evidence type="ECO:0000313" key="1">
    <source>
        <dbReference type="EMBL" id="CAH3143403.1"/>
    </source>
</evidence>
<proteinExistence type="predicted"/>
<organism evidence="1 2">
    <name type="scientific">Porites lobata</name>
    <dbReference type="NCBI Taxonomy" id="104759"/>
    <lineage>
        <taxon>Eukaryota</taxon>
        <taxon>Metazoa</taxon>
        <taxon>Cnidaria</taxon>
        <taxon>Anthozoa</taxon>
        <taxon>Hexacorallia</taxon>
        <taxon>Scleractinia</taxon>
        <taxon>Fungiina</taxon>
        <taxon>Poritidae</taxon>
        <taxon>Porites</taxon>
    </lineage>
</organism>
<name>A0ABN8PGP7_9CNID</name>